<feature type="transmembrane region" description="Helical" evidence="8">
    <location>
        <begin position="167"/>
        <end position="192"/>
    </location>
</feature>
<comment type="caution">
    <text evidence="11">The sequence shown here is derived from an EMBL/GenBank/DDBJ whole genome shotgun (WGS) entry which is preliminary data.</text>
</comment>
<evidence type="ECO:0000256" key="5">
    <source>
        <dbReference type="ARBA" id="ARBA00022692"/>
    </source>
</evidence>
<feature type="domain" description="Glycosyltransferase RgtA/B/C/D-like" evidence="10">
    <location>
        <begin position="127"/>
        <end position="235"/>
    </location>
</feature>
<evidence type="ECO:0000256" key="2">
    <source>
        <dbReference type="ARBA" id="ARBA00022475"/>
    </source>
</evidence>
<feature type="transmembrane region" description="Helical" evidence="8">
    <location>
        <begin position="256"/>
        <end position="272"/>
    </location>
</feature>
<dbReference type="InterPro" id="IPR050297">
    <property type="entry name" value="LipidA_mod_glycosyltrf_83"/>
</dbReference>
<feature type="transmembrane region" description="Helical" evidence="8">
    <location>
        <begin position="327"/>
        <end position="345"/>
    </location>
</feature>
<organism evidence="11 12">
    <name type="scientific">Hyalomma marginatum</name>
    <dbReference type="NCBI Taxonomy" id="34627"/>
    <lineage>
        <taxon>Eukaryota</taxon>
        <taxon>Metazoa</taxon>
        <taxon>Ecdysozoa</taxon>
        <taxon>Arthropoda</taxon>
        <taxon>Chelicerata</taxon>
        <taxon>Arachnida</taxon>
        <taxon>Acari</taxon>
        <taxon>Parasitiformes</taxon>
        <taxon>Ixodida</taxon>
        <taxon>Ixodoidea</taxon>
        <taxon>Ixodidae</taxon>
        <taxon>Hyalomminae</taxon>
        <taxon>Hyalomma</taxon>
    </lineage>
</organism>
<feature type="transmembrane region" description="Helical" evidence="8">
    <location>
        <begin position="125"/>
        <end position="146"/>
    </location>
</feature>
<dbReference type="PANTHER" id="PTHR33908:SF11">
    <property type="entry name" value="MEMBRANE PROTEIN"/>
    <property type="match status" value="1"/>
</dbReference>
<evidence type="ECO:0000256" key="1">
    <source>
        <dbReference type="ARBA" id="ARBA00004651"/>
    </source>
</evidence>
<dbReference type="GO" id="GO:0016763">
    <property type="term" value="F:pentosyltransferase activity"/>
    <property type="evidence" value="ECO:0007669"/>
    <property type="project" value="TreeGrafter"/>
</dbReference>
<dbReference type="InterPro" id="IPR038731">
    <property type="entry name" value="RgtA/B/C-like"/>
</dbReference>
<feature type="transmembrane region" description="Helical" evidence="8">
    <location>
        <begin position="352"/>
        <end position="371"/>
    </location>
</feature>
<feature type="transmembrane region" description="Helical" evidence="8">
    <location>
        <begin position="404"/>
        <end position="423"/>
    </location>
</feature>
<evidence type="ECO:0000313" key="12">
    <source>
        <dbReference type="Proteomes" id="UP000837675"/>
    </source>
</evidence>
<dbReference type="EMBL" id="CAJVAF010000308">
    <property type="protein sequence ID" value="CAG7594856.1"/>
    <property type="molecule type" value="Genomic_DNA"/>
</dbReference>
<accession>A0A8S4C295</accession>
<evidence type="ECO:0000256" key="3">
    <source>
        <dbReference type="ARBA" id="ARBA00022676"/>
    </source>
</evidence>
<keyword evidence="7 8" id="KW-0472">Membrane</keyword>
<feature type="transmembrane region" description="Helical" evidence="8">
    <location>
        <begin position="204"/>
        <end position="235"/>
    </location>
</feature>
<dbReference type="Proteomes" id="UP000837675">
    <property type="component" value="Unassembled WGS sequence"/>
</dbReference>
<dbReference type="PANTHER" id="PTHR33908">
    <property type="entry name" value="MANNOSYLTRANSFERASE YKCB-RELATED"/>
    <property type="match status" value="1"/>
</dbReference>
<evidence type="ECO:0000256" key="6">
    <source>
        <dbReference type="ARBA" id="ARBA00022989"/>
    </source>
</evidence>
<keyword evidence="4 11" id="KW-0808">Transferase</keyword>
<proteinExistence type="predicted"/>
<keyword evidence="12" id="KW-1185">Reference proteome</keyword>
<feature type="chain" id="PRO_5035733718" evidence="9">
    <location>
        <begin position="26"/>
        <end position="550"/>
    </location>
</feature>
<protein>
    <submittedName>
        <fullName evidence="11">Glycosyl transferase</fullName>
    </submittedName>
</protein>
<evidence type="ECO:0000256" key="4">
    <source>
        <dbReference type="ARBA" id="ARBA00022679"/>
    </source>
</evidence>
<keyword evidence="6 8" id="KW-1133">Transmembrane helix</keyword>
<evidence type="ECO:0000259" key="10">
    <source>
        <dbReference type="Pfam" id="PF13231"/>
    </source>
</evidence>
<evidence type="ECO:0000313" key="11">
    <source>
        <dbReference type="EMBL" id="CAG7594856.1"/>
    </source>
</evidence>
<dbReference type="Pfam" id="PF13231">
    <property type="entry name" value="PMT_2"/>
    <property type="match status" value="1"/>
</dbReference>
<dbReference type="GO" id="GO:0008610">
    <property type="term" value="P:lipid biosynthetic process"/>
    <property type="evidence" value="ECO:0007669"/>
    <property type="project" value="UniProtKB-ARBA"/>
</dbReference>
<reference evidence="11" key="1">
    <citation type="submission" date="2021-06" db="EMBL/GenBank/DDBJ databases">
        <authorList>
            <person name="Nardi T."/>
            <person name="Nardi T."/>
        </authorList>
    </citation>
    <scope>NUCLEOTIDE SEQUENCE</scope>
</reference>
<keyword evidence="9" id="KW-0732">Signal</keyword>
<feature type="signal peptide" evidence="9">
    <location>
        <begin position="1"/>
        <end position="25"/>
    </location>
</feature>
<gene>
    <name evidence="11" type="ORF">MHYMCMPASI_00803</name>
</gene>
<evidence type="ECO:0000256" key="8">
    <source>
        <dbReference type="SAM" id="Phobius"/>
    </source>
</evidence>
<evidence type="ECO:0000256" key="9">
    <source>
        <dbReference type="SAM" id="SignalP"/>
    </source>
</evidence>
<dbReference type="GO" id="GO:0005886">
    <property type="term" value="C:plasma membrane"/>
    <property type="evidence" value="ECO:0007669"/>
    <property type="project" value="UniProtKB-SubCell"/>
</dbReference>
<name>A0A8S4C295_9ACAR</name>
<dbReference type="AlphaFoldDB" id="A0A8S4C295"/>
<evidence type="ECO:0000256" key="7">
    <source>
        <dbReference type="ARBA" id="ARBA00023136"/>
    </source>
</evidence>
<keyword evidence="3" id="KW-0328">Glycosyltransferase</keyword>
<keyword evidence="2" id="KW-1003">Cell membrane</keyword>
<comment type="subcellular location">
    <subcellularLocation>
        <location evidence="1">Cell membrane</location>
        <topology evidence="1">Multi-pass membrane protein</topology>
    </subcellularLocation>
</comment>
<keyword evidence="5 8" id="KW-0812">Transmembrane</keyword>
<sequence length="550" mass="62499">MVFLIKKRLPLLLALVLLSFGTIRASESLKDTAVSIDELQHIATGFEWLENKTYELEALHPPLARIISALPLYIFKNVRLGQGFYTKYCPMNLPKDYKKEYEGRIKGGKAIFCGLNESEHTERVILARISSLLFFTIGGLGIYAWSRSAFNARVACLATFFYSNLPIILASCIIINTDMAGSAFLIWTLYFIPIWLKAPTNRNSLVVGMLIGIVAISKFSSIIFLGLCFAVLGLYLGSQNKKLISGLQLSEWRSRLIIILSAFTVIWSAYHFSTEEVFGLNILPFPEFFRGLGELIARNKIPFLGYIFGKILLFKGVWYFFPVATFFKTPLSFLLMFLGSIWLAMKLRTKQIILILLLILSIYFIGAASNINIGLRHMLPAFMLMCITNAHFVDYCWHRFKNLISKFAIIAAIFSYLLSSAIAHKDYISYFNIMAGNTPEDILIEGDFDIGQDAKKLADYLSSAHIMEKTVFYSYNIVHPDCYGITHYKILFGANRKEFKVEFGTHKYLAIAKVVPKFLPQAALREINQCTNPIYIGETIIIFDKKNCRF</sequence>